<evidence type="ECO:0000256" key="6">
    <source>
        <dbReference type="PIRSR" id="PIRSR000337-1"/>
    </source>
</evidence>
<dbReference type="PANTHER" id="PTHR30011:SF16">
    <property type="entry name" value="C2H2 FINGER DOMAIN TRANSCRIPTION FACTOR (EUROFUNG)-RELATED"/>
    <property type="match status" value="1"/>
</dbReference>
<evidence type="ECO:0000313" key="9">
    <source>
        <dbReference type="Proteomes" id="UP001162740"/>
    </source>
</evidence>
<comment type="similarity">
    <text evidence="5">Belongs to the NtaA/SnaA/DszA monooxygenase family.</text>
</comment>
<dbReference type="Pfam" id="PF00296">
    <property type="entry name" value="Bac_luciferase"/>
    <property type="match status" value="1"/>
</dbReference>
<keyword evidence="2 6" id="KW-0288">FMN</keyword>
<dbReference type="InterPro" id="IPR051260">
    <property type="entry name" value="Diverse_substr_monoxygenases"/>
</dbReference>
<dbReference type="CDD" id="cd01095">
    <property type="entry name" value="Nitrilotriacetate_monoxgenase"/>
    <property type="match status" value="1"/>
</dbReference>
<gene>
    <name evidence="8" type="ORF">KUM34_008515</name>
</gene>
<dbReference type="PANTHER" id="PTHR30011">
    <property type="entry name" value="ALKANESULFONATE MONOOXYGENASE-RELATED"/>
    <property type="match status" value="1"/>
</dbReference>
<evidence type="ECO:0000313" key="8">
    <source>
        <dbReference type="EMBL" id="UZF46694.1"/>
    </source>
</evidence>
<evidence type="ECO:0000256" key="5">
    <source>
        <dbReference type="ARBA" id="ARBA00033748"/>
    </source>
</evidence>
<evidence type="ECO:0000256" key="4">
    <source>
        <dbReference type="ARBA" id="ARBA00023033"/>
    </source>
</evidence>
<keyword evidence="4" id="KW-0503">Monooxygenase</keyword>
<reference evidence="8 9" key="1">
    <citation type="journal article" date="2021" name="Front. Microbiol.">
        <title>Bacterial Transformation of Aromatic Monomers in Softwood Black Liquor.</title>
        <authorList>
            <person name="Navas L.E."/>
            <person name="Dexter G."/>
            <person name="Liu J."/>
            <person name="Levy-Booth D."/>
            <person name="Cho M."/>
            <person name="Jang S.K."/>
            <person name="Mansfield S.D."/>
            <person name="Renneckar S."/>
            <person name="Mohn W.W."/>
            <person name="Eltis L.D."/>
        </authorList>
    </citation>
    <scope>NUCLEOTIDE SEQUENCE [LARGE SCALE GENOMIC DNA]</scope>
    <source>
        <strain evidence="8 9">GD02</strain>
    </source>
</reference>
<evidence type="ECO:0000256" key="1">
    <source>
        <dbReference type="ARBA" id="ARBA00022630"/>
    </source>
</evidence>
<dbReference type="SUPFAM" id="SSF51679">
    <property type="entry name" value="Bacterial luciferase-like"/>
    <property type="match status" value="1"/>
</dbReference>
<name>A0AA46WZT9_RHORH</name>
<dbReference type="GO" id="GO:0016705">
    <property type="term" value="F:oxidoreductase activity, acting on paired donors, with incorporation or reduction of molecular oxygen"/>
    <property type="evidence" value="ECO:0007669"/>
    <property type="project" value="InterPro"/>
</dbReference>
<feature type="binding site" evidence="6">
    <location>
        <position position="58"/>
    </location>
    <ligand>
        <name>FMN</name>
        <dbReference type="ChEBI" id="CHEBI:58210"/>
    </ligand>
</feature>
<dbReference type="InterPro" id="IPR036661">
    <property type="entry name" value="Luciferase-like_sf"/>
</dbReference>
<organism evidence="8 9">
    <name type="scientific">Rhodococcus rhodochrous</name>
    <dbReference type="NCBI Taxonomy" id="1829"/>
    <lineage>
        <taxon>Bacteria</taxon>
        <taxon>Bacillati</taxon>
        <taxon>Actinomycetota</taxon>
        <taxon>Actinomycetes</taxon>
        <taxon>Mycobacteriales</taxon>
        <taxon>Nocardiaceae</taxon>
        <taxon>Rhodococcus</taxon>
    </lineage>
</organism>
<accession>A0AA46WZT9</accession>
<evidence type="ECO:0000256" key="3">
    <source>
        <dbReference type="ARBA" id="ARBA00023002"/>
    </source>
</evidence>
<sequence length="428" mass="45822">MTHSNRRLVLNVNVLDVGISPGAWTLGVAPNAFLDASHFVRIAQAAERGTLDGFFLADSPGFWENPKVKPTRALEPTAVLATVAAHTTNLGLIGTASTTFNEPYELAERFLSLDVASGGRVAWNVVTTYSPVVGANFGLQALPDREERYARAAEFVDVVTELWESALTGVPVDHRGPRFEVSGRLAVAPSAQGYPALIQAGGSPAGRELAGRTAHGVFTAELTLAAGIEHYRYVKDAAARAGRDPDQVKILPGLITVIGSTEREAIERHESLRAHVPADFGAERLSGTLGVDVTTLDWDEPIPAHVLAVPEDLDAYQGSLGFRESVVGLAQEGNLSIRQLLRSLNGSGGHRAIIGTPEQVADTIEEWFLAGAADGFNLMPDALPTGLDEFVDHVVPILRRRGLFRHEYSEKTLRGRFGATLPALHAVG</sequence>
<dbReference type="EMBL" id="CP083974">
    <property type="protein sequence ID" value="UZF46694.1"/>
    <property type="molecule type" value="Genomic_DNA"/>
</dbReference>
<dbReference type="InterPro" id="IPR016215">
    <property type="entry name" value="NTA_MOA"/>
</dbReference>
<dbReference type="RefSeq" id="WP_229581890.1">
    <property type="nucleotide sequence ID" value="NZ_CP083974.1"/>
</dbReference>
<protein>
    <submittedName>
        <fullName evidence="8">LLM class flavin-dependent oxidoreductase</fullName>
    </submittedName>
</protein>
<feature type="binding site" evidence="6">
    <location>
        <position position="95"/>
    </location>
    <ligand>
        <name>FMN</name>
        <dbReference type="ChEBI" id="CHEBI:58210"/>
    </ligand>
</feature>
<dbReference type="AlphaFoldDB" id="A0AA46WZT9"/>
<evidence type="ECO:0000256" key="2">
    <source>
        <dbReference type="ARBA" id="ARBA00022643"/>
    </source>
</evidence>
<feature type="binding site" evidence="6">
    <location>
        <position position="149"/>
    </location>
    <ligand>
        <name>FMN</name>
        <dbReference type="ChEBI" id="CHEBI:58210"/>
    </ligand>
</feature>
<dbReference type="GO" id="GO:0004497">
    <property type="term" value="F:monooxygenase activity"/>
    <property type="evidence" value="ECO:0007669"/>
    <property type="project" value="UniProtKB-KW"/>
</dbReference>
<dbReference type="InterPro" id="IPR011251">
    <property type="entry name" value="Luciferase-like_dom"/>
</dbReference>
<feature type="domain" description="Luciferase-like" evidence="7">
    <location>
        <begin position="35"/>
        <end position="372"/>
    </location>
</feature>
<dbReference type="PIRSF" id="PIRSF000337">
    <property type="entry name" value="NTA_MOA"/>
    <property type="match status" value="1"/>
</dbReference>
<keyword evidence="1 6" id="KW-0285">Flavoprotein</keyword>
<feature type="binding site" evidence="6">
    <location>
        <position position="203"/>
    </location>
    <ligand>
        <name>FMN</name>
        <dbReference type="ChEBI" id="CHEBI:58210"/>
    </ligand>
</feature>
<dbReference type="Proteomes" id="UP001162740">
    <property type="component" value="Chromosome"/>
</dbReference>
<evidence type="ECO:0000259" key="7">
    <source>
        <dbReference type="Pfam" id="PF00296"/>
    </source>
</evidence>
<proteinExistence type="inferred from homology"/>
<dbReference type="Gene3D" id="3.20.20.30">
    <property type="entry name" value="Luciferase-like domain"/>
    <property type="match status" value="1"/>
</dbReference>
<keyword evidence="3" id="KW-0560">Oxidoreductase</keyword>